<dbReference type="Proteomes" id="UP001549106">
    <property type="component" value="Unassembled WGS sequence"/>
</dbReference>
<sequence length="87" mass="9895">MEEQQNSLTYEIIKAAVAGEKWATEKIMAYYDDYMTELATVEEKQSDGSVKSYVDEDLKQEIALKLLEEIPNFPLEEAERIAGGETD</sequence>
<keyword evidence="3" id="KW-1185">Reference proteome</keyword>
<dbReference type="RefSeq" id="WP_150837359.1">
    <property type="nucleotide sequence ID" value="NZ_BAABXP010000002.1"/>
</dbReference>
<reference evidence="2 3" key="1">
    <citation type="submission" date="2024-06" db="EMBL/GenBank/DDBJ databases">
        <title>Genomic Encyclopedia of Type Strains, Phase IV (KMG-IV): sequencing the most valuable type-strain genomes for metagenomic binning, comparative biology and taxonomic classification.</title>
        <authorList>
            <person name="Goeker M."/>
        </authorList>
    </citation>
    <scope>NUCLEOTIDE SEQUENCE [LARGE SCALE GENOMIC DNA]</scope>
    <source>
        <strain evidence="2 3">DSM 29492</strain>
    </source>
</reference>
<proteinExistence type="predicted"/>
<dbReference type="InterPro" id="IPR024760">
    <property type="entry name" value="HTH_dom_conjug_TS-like"/>
</dbReference>
<name>A0ABV2M7X8_9FIRM</name>
<comment type="caution">
    <text evidence="2">The sequence shown here is derived from an EMBL/GenBank/DDBJ whole genome shotgun (WGS) entry which is preliminary data.</text>
</comment>
<dbReference type="EMBL" id="JBEPMJ010000058">
    <property type="protein sequence ID" value="MET3752504.1"/>
    <property type="molecule type" value="Genomic_DNA"/>
</dbReference>
<dbReference type="Pfam" id="PF12645">
    <property type="entry name" value="HTH_16"/>
    <property type="match status" value="1"/>
</dbReference>
<evidence type="ECO:0000313" key="3">
    <source>
        <dbReference type="Proteomes" id="UP001549106"/>
    </source>
</evidence>
<feature type="domain" description="Helix-turn-helix conjugative transposon-like" evidence="1">
    <location>
        <begin position="10"/>
        <end position="73"/>
    </location>
</feature>
<evidence type="ECO:0000259" key="1">
    <source>
        <dbReference type="Pfam" id="PF12645"/>
    </source>
</evidence>
<gene>
    <name evidence="2" type="ORF">ABID24_003778</name>
</gene>
<accession>A0ABV2M7X8</accession>
<evidence type="ECO:0000313" key="2">
    <source>
        <dbReference type="EMBL" id="MET3752504.1"/>
    </source>
</evidence>
<organism evidence="2 3">
    <name type="scientific">Blautia caecimuris</name>
    <dbReference type="NCBI Taxonomy" id="1796615"/>
    <lineage>
        <taxon>Bacteria</taxon>
        <taxon>Bacillati</taxon>
        <taxon>Bacillota</taxon>
        <taxon>Clostridia</taxon>
        <taxon>Lachnospirales</taxon>
        <taxon>Lachnospiraceae</taxon>
        <taxon>Blautia</taxon>
    </lineage>
</organism>
<protein>
    <recommendedName>
        <fullName evidence="1">Helix-turn-helix conjugative transposon-like domain-containing protein</fullName>
    </recommendedName>
</protein>